<keyword evidence="7" id="KW-1185">Reference proteome</keyword>
<feature type="compositionally biased region" description="Polar residues" evidence="4">
    <location>
        <begin position="593"/>
        <end position="612"/>
    </location>
</feature>
<dbReference type="OrthoDB" id="5409589at2759"/>
<evidence type="ECO:0000313" key="6">
    <source>
        <dbReference type="EMBL" id="KJZ74228.1"/>
    </source>
</evidence>
<evidence type="ECO:0000256" key="2">
    <source>
        <dbReference type="ARBA" id="ARBA00022490"/>
    </source>
</evidence>
<feature type="region of interest" description="Disordered" evidence="4">
    <location>
        <begin position="326"/>
        <end position="386"/>
    </location>
</feature>
<accession>A0A0F7ZU46</accession>
<feature type="domain" description="GAR" evidence="5">
    <location>
        <begin position="601"/>
        <end position="679"/>
    </location>
</feature>
<sequence length="847" mass="92287">MSDSTARPNFKPKRLSYLASSAFFTRQQFSDDLLTHLAPPAVFKAVTSPTGALRSCLECASQAEKDFAVKAAMASQRIWEWLAELDKWIWPTGHGSAGFQASTKAPQELANQDSDSGVDFNLLGSLSAGDVARYESRTEQIHYEIDELGVEDIKSRVLTNHITPLSRPGTPMTDSSHLSSSTLISYARLNDLSAVVAAIVLHMLPNMARLSRLLRVWTIRLRVLRRIPSLTFAIKDAEVGLTSGRAVLDQYVARKLANLKRQDLEATRKVLATKVTEPGRILDGMLDCLEDMPDTLPDEWLDRVDALEKNYSEWVTACERTIQEVESATALHPSSSRASSPFPVRGSDASSRTQSPGTPRSEFDMEKARVSSFESEGTSLVEDDEGSTLQEIKCVVAEPSPHAPSVSACCPVDEDDEPELPRLRESASGASLTSQASTLVFGATSHYSAVSSDPPEMSASPLVPPSRIRHAKYIDESPPSTPPSFPKPDLDDFSVDLLDSPIASLPTSRESMLFKSPADQSFVDDFDDSFPVAGSVSQLDGGDQQLQQQLSEIIEAIPVKIKLASEPTPVNLNPPDLKIPRLRRKPSKDGFNRSVSNMSAVSSRAGTPSFTLSPAKHSRPRHNRTHNDIQVYHLSRSTGEPPIKLFIRCVGEHGERVMVRVGGGWADLSEYLKDYASHHGRRSAGTETATVEVRDVRRPSAGFAPNVGSSPPRPGSAAGDRTSMSPLQIHKTRRAIGAVNNEAAKLRPRTPLGASTAMEHPPSSVDSATSESSSRFSWVEDDNSFLGLAGPTGKKVEMSEEKKAWVESVKEKVRLASSERRQSLNGGGSRFGDLGRVGSTQRVFRKL</sequence>
<feature type="region of interest" description="Disordered" evidence="4">
    <location>
        <begin position="740"/>
        <end position="776"/>
    </location>
</feature>
<dbReference type="SUPFAM" id="SSF143575">
    <property type="entry name" value="GAS2 domain-like"/>
    <property type="match status" value="1"/>
</dbReference>
<evidence type="ECO:0000256" key="4">
    <source>
        <dbReference type="SAM" id="MobiDB-lite"/>
    </source>
</evidence>
<feature type="region of interest" description="Disordered" evidence="4">
    <location>
        <begin position="680"/>
        <end position="724"/>
    </location>
</feature>
<dbReference type="InterPro" id="IPR036534">
    <property type="entry name" value="GAR_dom_sf"/>
</dbReference>
<evidence type="ECO:0000259" key="5">
    <source>
        <dbReference type="PROSITE" id="PS51460"/>
    </source>
</evidence>
<name>A0A0F7ZU46_9HYPO</name>
<keyword evidence="3" id="KW-0206">Cytoskeleton</keyword>
<dbReference type="EMBL" id="KQ030528">
    <property type="protein sequence ID" value="KJZ74228.1"/>
    <property type="molecule type" value="Genomic_DNA"/>
</dbReference>
<feature type="region of interest" description="Disordered" evidence="4">
    <location>
        <begin position="572"/>
        <end position="623"/>
    </location>
</feature>
<dbReference type="InterPro" id="IPR003108">
    <property type="entry name" value="GAR_dom"/>
</dbReference>
<evidence type="ECO:0000256" key="3">
    <source>
        <dbReference type="ARBA" id="ARBA00023212"/>
    </source>
</evidence>
<evidence type="ECO:0000313" key="7">
    <source>
        <dbReference type="Proteomes" id="UP000054481"/>
    </source>
</evidence>
<feature type="region of interest" description="Disordered" evidence="4">
    <location>
        <begin position="816"/>
        <end position="835"/>
    </location>
</feature>
<dbReference type="GO" id="GO:0008017">
    <property type="term" value="F:microtubule binding"/>
    <property type="evidence" value="ECO:0007669"/>
    <property type="project" value="InterPro"/>
</dbReference>
<dbReference type="GO" id="GO:0005856">
    <property type="term" value="C:cytoskeleton"/>
    <property type="evidence" value="ECO:0007669"/>
    <property type="project" value="UniProtKB-SubCell"/>
</dbReference>
<dbReference type="Gene3D" id="3.30.920.20">
    <property type="entry name" value="Gas2-like domain"/>
    <property type="match status" value="1"/>
</dbReference>
<proteinExistence type="predicted"/>
<protein>
    <recommendedName>
        <fullName evidence="5">GAR domain-containing protein</fullName>
    </recommendedName>
</protein>
<feature type="compositionally biased region" description="Low complexity" evidence="4">
    <location>
        <begin position="763"/>
        <end position="774"/>
    </location>
</feature>
<dbReference type="Pfam" id="PF02187">
    <property type="entry name" value="GAS2"/>
    <property type="match status" value="1"/>
</dbReference>
<gene>
    <name evidence="6" type="ORF">HIM_06459</name>
</gene>
<comment type="subcellular location">
    <subcellularLocation>
        <location evidence="1">Cytoplasm</location>
        <location evidence="1">Cytoskeleton</location>
    </subcellularLocation>
</comment>
<reference evidence="6 7" key="1">
    <citation type="journal article" date="2014" name="Genome Biol. Evol.">
        <title>Comparative genomics and transcriptomics analyses reveal divergent lifestyle features of nematode endoparasitic fungus Hirsutella minnesotensis.</title>
        <authorList>
            <person name="Lai Y."/>
            <person name="Liu K."/>
            <person name="Zhang X."/>
            <person name="Zhang X."/>
            <person name="Li K."/>
            <person name="Wang N."/>
            <person name="Shu C."/>
            <person name="Wu Y."/>
            <person name="Wang C."/>
            <person name="Bushley K.E."/>
            <person name="Xiang M."/>
            <person name="Liu X."/>
        </authorList>
    </citation>
    <scope>NUCLEOTIDE SEQUENCE [LARGE SCALE GENOMIC DNA]</scope>
    <source>
        <strain evidence="6 7">3608</strain>
    </source>
</reference>
<dbReference type="Proteomes" id="UP000054481">
    <property type="component" value="Unassembled WGS sequence"/>
</dbReference>
<organism evidence="6 7">
    <name type="scientific">Hirsutella minnesotensis 3608</name>
    <dbReference type="NCBI Taxonomy" id="1043627"/>
    <lineage>
        <taxon>Eukaryota</taxon>
        <taxon>Fungi</taxon>
        <taxon>Dikarya</taxon>
        <taxon>Ascomycota</taxon>
        <taxon>Pezizomycotina</taxon>
        <taxon>Sordariomycetes</taxon>
        <taxon>Hypocreomycetidae</taxon>
        <taxon>Hypocreales</taxon>
        <taxon>Ophiocordycipitaceae</taxon>
        <taxon>Hirsutella</taxon>
    </lineage>
</organism>
<evidence type="ECO:0000256" key="1">
    <source>
        <dbReference type="ARBA" id="ARBA00004245"/>
    </source>
</evidence>
<feature type="compositionally biased region" description="Polar residues" evidence="4">
    <location>
        <begin position="348"/>
        <end position="358"/>
    </location>
</feature>
<dbReference type="PROSITE" id="PS51460">
    <property type="entry name" value="GAR"/>
    <property type="match status" value="1"/>
</dbReference>
<keyword evidence="2" id="KW-0963">Cytoplasm</keyword>
<feature type="region of interest" description="Disordered" evidence="4">
    <location>
        <begin position="400"/>
        <end position="419"/>
    </location>
</feature>
<dbReference type="AlphaFoldDB" id="A0A0F7ZU46"/>